<organism evidence="18 19">
    <name type="scientific">Alistipes hominis</name>
    <dbReference type="NCBI Taxonomy" id="2763015"/>
    <lineage>
        <taxon>Bacteria</taxon>
        <taxon>Pseudomonadati</taxon>
        <taxon>Bacteroidota</taxon>
        <taxon>Bacteroidia</taxon>
        <taxon>Bacteroidales</taxon>
        <taxon>Rikenellaceae</taxon>
        <taxon>Alistipes</taxon>
    </lineage>
</organism>
<accession>A0ABR7CKK3</accession>
<dbReference type="EC" id="6.3.2.8" evidence="3 14"/>
<evidence type="ECO:0000259" key="15">
    <source>
        <dbReference type="Pfam" id="PF01225"/>
    </source>
</evidence>
<feature type="binding site" evidence="14">
    <location>
        <begin position="116"/>
        <end position="122"/>
    </location>
    <ligand>
        <name>ATP</name>
        <dbReference type="ChEBI" id="CHEBI:30616"/>
    </ligand>
</feature>
<dbReference type="HAMAP" id="MF_00046">
    <property type="entry name" value="MurC"/>
    <property type="match status" value="1"/>
</dbReference>
<dbReference type="InterPro" id="IPR005758">
    <property type="entry name" value="UDP-N-AcMur_Ala_ligase_MurC"/>
</dbReference>
<evidence type="ECO:0000256" key="14">
    <source>
        <dbReference type="HAMAP-Rule" id="MF_00046"/>
    </source>
</evidence>
<dbReference type="Gene3D" id="3.90.190.20">
    <property type="entry name" value="Mur ligase, C-terminal domain"/>
    <property type="match status" value="1"/>
</dbReference>
<proteinExistence type="inferred from homology"/>
<evidence type="ECO:0000256" key="8">
    <source>
        <dbReference type="ARBA" id="ARBA00022840"/>
    </source>
</evidence>
<evidence type="ECO:0000256" key="4">
    <source>
        <dbReference type="ARBA" id="ARBA00022490"/>
    </source>
</evidence>
<dbReference type="InterPro" id="IPR000713">
    <property type="entry name" value="Mur_ligase_N"/>
</dbReference>
<evidence type="ECO:0000256" key="1">
    <source>
        <dbReference type="ARBA" id="ARBA00004496"/>
    </source>
</evidence>
<keyword evidence="5 14" id="KW-0436">Ligase</keyword>
<keyword evidence="11 14" id="KW-0131">Cell cycle</keyword>
<dbReference type="InterPro" id="IPR036615">
    <property type="entry name" value="Mur_ligase_C_dom_sf"/>
</dbReference>
<evidence type="ECO:0000256" key="5">
    <source>
        <dbReference type="ARBA" id="ARBA00022598"/>
    </source>
</evidence>
<keyword evidence="7 14" id="KW-0547">Nucleotide-binding</keyword>
<feature type="domain" description="Mur ligase C-terminal" evidence="16">
    <location>
        <begin position="313"/>
        <end position="421"/>
    </location>
</feature>
<comment type="subcellular location">
    <subcellularLocation>
        <location evidence="1 14">Cytoplasm</location>
    </subcellularLocation>
</comment>
<evidence type="ECO:0000256" key="9">
    <source>
        <dbReference type="ARBA" id="ARBA00022960"/>
    </source>
</evidence>
<evidence type="ECO:0000256" key="10">
    <source>
        <dbReference type="ARBA" id="ARBA00022984"/>
    </source>
</evidence>
<evidence type="ECO:0000256" key="7">
    <source>
        <dbReference type="ARBA" id="ARBA00022741"/>
    </source>
</evidence>
<evidence type="ECO:0000256" key="6">
    <source>
        <dbReference type="ARBA" id="ARBA00022618"/>
    </source>
</evidence>
<comment type="similarity">
    <text evidence="14">Belongs to the MurCDEF family.</text>
</comment>
<dbReference type="Pfam" id="PF01225">
    <property type="entry name" value="Mur_ligase"/>
    <property type="match status" value="1"/>
</dbReference>
<gene>
    <name evidence="14" type="primary">murC</name>
    <name evidence="18" type="ORF">H8S08_04055</name>
</gene>
<dbReference type="InterPro" id="IPR004101">
    <property type="entry name" value="Mur_ligase_C"/>
</dbReference>
<comment type="catalytic activity">
    <reaction evidence="13 14">
        <text>UDP-N-acetyl-alpha-D-muramate + L-alanine + ATP = UDP-N-acetyl-alpha-D-muramoyl-L-alanine + ADP + phosphate + H(+)</text>
        <dbReference type="Rhea" id="RHEA:23372"/>
        <dbReference type="ChEBI" id="CHEBI:15378"/>
        <dbReference type="ChEBI" id="CHEBI:30616"/>
        <dbReference type="ChEBI" id="CHEBI:43474"/>
        <dbReference type="ChEBI" id="CHEBI:57972"/>
        <dbReference type="ChEBI" id="CHEBI:70757"/>
        <dbReference type="ChEBI" id="CHEBI:83898"/>
        <dbReference type="ChEBI" id="CHEBI:456216"/>
        <dbReference type="EC" id="6.3.2.8"/>
    </reaction>
</comment>
<sequence>MNFSKVYFLGIGGIGMSALARYFLHEGKQVAGYDRTASELTRALECEGATVTYEDEADTIPEPFRDKADTLVVYTPAIPSDSLQFGFFRDGGFEIVKRSRMLGVMAEGKYLMAVAGTHGKTTTSTMAAWFDREAGGGGSAFLGGISKNFGSNLVLGPGERLVVEADEFDRSFLQLYPDVAVVTAVDADHLDIYGTHEAVKEAFSEFVGQIRPGGALILKQGVELDIRNDRIRVYRYAYDTPCDFYADRIRLEPDGRHTFDLVCPDRVIRDCTPGVPGWVNVENCVAAAAMLWVAGFDEAKLRVAIASFSGVKRRFDFYVNTPKHIYMDDYAHHPNELRAAITSVREMFPARKLTVVFQPHLYTRTRDFYREFAEALSLCDEVLLLPIYPAREEPIEGVASEMLLPLIGCPARVVRKKDLTDVLKSKNPELLVTFGAGDIDRFCTQIAGLFAEK</sequence>
<dbReference type="InterPro" id="IPR050061">
    <property type="entry name" value="MurCDEF_pg_biosynth"/>
</dbReference>
<evidence type="ECO:0000256" key="2">
    <source>
        <dbReference type="ARBA" id="ARBA00004752"/>
    </source>
</evidence>
<evidence type="ECO:0000256" key="11">
    <source>
        <dbReference type="ARBA" id="ARBA00023306"/>
    </source>
</evidence>
<dbReference type="Pfam" id="PF02875">
    <property type="entry name" value="Mur_ligase_C"/>
    <property type="match status" value="1"/>
</dbReference>
<dbReference type="InterPro" id="IPR036565">
    <property type="entry name" value="Mur-like_cat_sf"/>
</dbReference>
<comment type="pathway">
    <text evidence="2 14">Cell wall biogenesis; peptidoglycan biosynthesis.</text>
</comment>
<comment type="function">
    <text evidence="14">Cell wall formation.</text>
</comment>
<dbReference type="Pfam" id="PF08245">
    <property type="entry name" value="Mur_ligase_M"/>
    <property type="match status" value="1"/>
</dbReference>
<keyword evidence="19" id="KW-1185">Reference proteome</keyword>
<evidence type="ECO:0000259" key="16">
    <source>
        <dbReference type="Pfam" id="PF02875"/>
    </source>
</evidence>
<dbReference type="SUPFAM" id="SSF53244">
    <property type="entry name" value="MurD-like peptide ligases, peptide-binding domain"/>
    <property type="match status" value="1"/>
</dbReference>
<dbReference type="PANTHER" id="PTHR43445">
    <property type="entry name" value="UDP-N-ACETYLMURAMATE--L-ALANINE LIGASE-RELATED"/>
    <property type="match status" value="1"/>
</dbReference>
<evidence type="ECO:0000256" key="3">
    <source>
        <dbReference type="ARBA" id="ARBA00012211"/>
    </source>
</evidence>
<dbReference type="GO" id="GO:0008763">
    <property type="term" value="F:UDP-N-acetylmuramate-L-alanine ligase activity"/>
    <property type="evidence" value="ECO:0007669"/>
    <property type="project" value="UniProtKB-EC"/>
</dbReference>
<dbReference type="PANTHER" id="PTHR43445:SF3">
    <property type="entry name" value="UDP-N-ACETYLMURAMATE--L-ALANINE LIGASE"/>
    <property type="match status" value="1"/>
</dbReference>
<keyword evidence="12 14" id="KW-0961">Cell wall biogenesis/degradation</keyword>
<dbReference type="SUPFAM" id="SSF51984">
    <property type="entry name" value="MurCD N-terminal domain"/>
    <property type="match status" value="1"/>
</dbReference>
<dbReference type="RefSeq" id="WP_118655479.1">
    <property type="nucleotide sequence ID" value="NZ_JACOOK010000002.1"/>
</dbReference>
<dbReference type="Proteomes" id="UP000636891">
    <property type="component" value="Unassembled WGS sequence"/>
</dbReference>
<dbReference type="InterPro" id="IPR013221">
    <property type="entry name" value="Mur_ligase_cen"/>
</dbReference>
<dbReference type="NCBIfam" id="TIGR01082">
    <property type="entry name" value="murC"/>
    <property type="match status" value="1"/>
</dbReference>
<keyword evidence="8 14" id="KW-0067">ATP-binding</keyword>
<keyword evidence="6 14" id="KW-0132">Cell division</keyword>
<name>A0ABR7CKK3_9BACT</name>
<dbReference type="Gene3D" id="3.40.50.720">
    <property type="entry name" value="NAD(P)-binding Rossmann-like Domain"/>
    <property type="match status" value="1"/>
</dbReference>
<reference evidence="18 19" key="1">
    <citation type="submission" date="2020-08" db="EMBL/GenBank/DDBJ databases">
        <title>Genome public.</title>
        <authorList>
            <person name="Liu C."/>
            <person name="Sun Q."/>
        </authorList>
    </citation>
    <scope>NUCLEOTIDE SEQUENCE [LARGE SCALE GENOMIC DNA]</scope>
    <source>
        <strain evidence="18 19">New-7</strain>
    </source>
</reference>
<feature type="domain" description="Mur ligase central" evidence="17">
    <location>
        <begin position="114"/>
        <end position="290"/>
    </location>
</feature>
<evidence type="ECO:0000256" key="12">
    <source>
        <dbReference type="ARBA" id="ARBA00023316"/>
    </source>
</evidence>
<comment type="caution">
    <text evidence="18">The sequence shown here is derived from an EMBL/GenBank/DDBJ whole genome shotgun (WGS) entry which is preliminary data.</text>
</comment>
<evidence type="ECO:0000313" key="19">
    <source>
        <dbReference type="Proteomes" id="UP000636891"/>
    </source>
</evidence>
<evidence type="ECO:0000256" key="13">
    <source>
        <dbReference type="ARBA" id="ARBA00047833"/>
    </source>
</evidence>
<evidence type="ECO:0000259" key="17">
    <source>
        <dbReference type="Pfam" id="PF08245"/>
    </source>
</evidence>
<protein>
    <recommendedName>
        <fullName evidence="3 14">UDP-N-acetylmuramate--L-alanine ligase</fullName>
        <ecNumber evidence="3 14">6.3.2.8</ecNumber>
    </recommendedName>
    <alternativeName>
        <fullName evidence="14">UDP-N-acetylmuramoyl-L-alanine synthetase</fullName>
    </alternativeName>
</protein>
<dbReference type="EMBL" id="JACOOK010000002">
    <property type="protein sequence ID" value="MBC5616193.1"/>
    <property type="molecule type" value="Genomic_DNA"/>
</dbReference>
<keyword evidence="9 14" id="KW-0133">Cell shape</keyword>
<dbReference type="SUPFAM" id="SSF53623">
    <property type="entry name" value="MurD-like peptide ligases, catalytic domain"/>
    <property type="match status" value="1"/>
</dbReference>
<feature type="domain" description="Mur ligase N-terminal catalytic" evidence="15">
    <location>
        <begin position="5"/>
        <end position="110"/>
    </location>
</feature>
<dbReference type="Gene3D" id="3.40.1190.10">
    <property type="entry name" value="Mur-like, catalytic domain"/>
    <property type="match status" value="1"/>
</dbReference>
<keyword evidence="4 14" id="KW-0963">Cytoplasm</keyword>
<keyword evidence="10 14" id="KW-0573">Peptidoglycan synthesis</keyword>
<evidence type="ECO:0000313" key="18">
    <source>
        <dbReference type="EMBL" id="MBC5616193.1"/>
    </source>
</evidence>